<keyword evidence="1" id="KW-0812">Transmembrane</keyword>
<dbReference type="EMBL" id="CAXAMN010001314">
    <property type="protein sequence ID" value="CAK8993711.1"/>
    <property type="molecule type" value="Genomic_DNA"/>
</dbReference>
<reference evidence="2 3" key="1">
    <citation type="submission" date="2024-02" db="EMBL/GenBank/DDBJ databases">
        <authorList>
            <person name="Chen Y."/>
            <person name="Shah S."/>
            <person name="Dougan E. K."/>
            <person name="Thang M."/>
            <person name="Chan C."/>
        </authorList>
    </citation>
    <scope>NUCLEOTIDE SEQUENCE [LARGE SCALE GENOMIC DNA]</scope>
</reference>
<evidence type="ECO:0000313" key="2">
    <source>
        <dbReference type="EMBL" id="CAK8993711.1"/>
    </source>
</evidence>
<protein>
    <submittedName>
        <fullName evidence="2">Uncharacterized protein</fullName>
    </submittedName>
</protein>
<gene>
    <name evidence="2" type="ORF">CCMP2556_LOCUS3346</name>
</gene>
<proteinExistence type="predicted"/>
<feature type="transmembrane region" description="Helical" evidence="1">
    <location>
        <begin position="38"/>
        <end position="56"/>
    </location>
</feature>
<sequence length="118" mass="12849">MHLLKDVFEDDLICSSGWTAREAASTEKEAIRIREKKFDFVLFAYFALWYLGNYYYNITNKSGRALQAAGGTAGFPMTIATMQAKMGGTSPTGPGAISQVVWVSYVVPGVQIKQGAIG</sequence>
<keyword evidence="1" id="KW-1133">Transmembrane helix</keyword>
<evidence type="ECO:0000313" key="3">
    <source>
        <dbReference type="Proteomes" id="UP001642484"/>
    </source>
</evidence>
<accession>A0ABP0HVR3</accession>
<organism evidence="2 3">
    <name type="scientific">Durusdinium trenchii</name>
    <dbReference type="NCBI Taxonomy" id="1381693"/>
    <lineage>
        <taxon>Eukaryota</taxon>
        <taxon>Sar</taxon>
        <taxon>Alveolata</taxon>
        <taxon>Dinophyceae</taxon>
        <taxon>Suessiales</taxon>
        <taxon>Symbiodiniaceae</taxon>
        <taxon>Durusdinium</taxon>
    </lineage>
</organism>
<name>A0ABP0HVR3_9DINO</name>
<keyword evidence="1" id="KW-0472">Membrane</keyword>
<dbReference type="Proteomes" id="UP001642484">
    <property type="component" value="Unassembled WGS sequence"/>
</dbReference>
<keyword evidence="3" id="KW-1185">Reference proteome</keyword>
<evidence type="ECO:0000256" key="1">
    <source>
        <dbReference type="SAM" id="Phobius"/>
    </source>
</evidence>
<comment type="caution">
    <text evidence="2">The sequence shown here is derived from an EMBL/GenBank/DDBJ whole genome shotgun (WGS) entry which is preliminary data.</text>
</comment>